<dbReference type="InterPro" id="IPR045865">
    <property type="entry name" value="ACT-like_dom_sf"/>
</dbReference>
<dbReference type="AlphaFoldDB" id="A0A382E437"/>
<dbReference type="Gene3D" id="3.30.2130.10">
    <property type="entry name" value="VC0802-like"/>
    <property type="match status" value="1"/>
</dbReference>
<gene>
    <name evidence="2" type="ORF">METZ01_LOCUS198390</name>
</gene>
<dbReference type="PANTHER" id="PTHR40099:SF1">
    <property type="entry name" value="ACETOLACTATE SYNTHASE, SMALL SUBUNIT"/>
    <property type="match status" value="1"/>
</dbReference>
<dbReference type="SUPFAM" id="SSF55021">
    <property type="entry name" value="ACT-like"/>
    <property type="match status" value="2"/>
</dbReference>
<name>A0A382E437_9ZZZZ</name>
<protein>
    <recommendedName>
        <fullName evidence="1">ACT domain-containing protein</fullName>
    </recommendedName>
</protein>
<dbReference type="InterPro" id="IPR002912">
    <property type="entry name" value="ACT_dom"/>
</dbReference>
<evidence type="ECO:0000259" key="1">
    <source>
        <dbReference type="PROSITE" id="PS51671"/>
    </source>
</evidence>
<proteinExistence type="predicted"/>
<feature type="domain" description="ACT" evidence="1">
    <location>
        <begin position="3"/>
        <end position="77"/>
    </location>
</feature>
<dbReference type="PROSITE" id="PS51671">
    <property type="entry name" value="ACT"/>
    <property type="match status" value="1"/>
</dbReference>
<accession>A0A382E437</accession>
<dbReference type="PANTHER" id="PTHR40099">
    <property type="entry name" value="ACETOLACTATE SYNTHASE, SMALL SUBUNIT"/>
    <property type="match status" value="1"/>
</dbReference>
<organism evidence="2">
    <name type="scientific">marine metagenome</name>
    <dbReference type="NCBI Taxonomy" id="408172"/>
    <lineage>
        <taxon>unclassified sequences</taxon>
        <taxon>metagenomes</taxon>
        <taxon>ecological metagenomes</taxon>
    </lineage>
</organism>
<reference evidence="2" key="1">
    <citation type="submission" date="2018-05" db="EMBL/GenBank/DDBJ databases">
        <authorList>
            <person name="Lanie J.A."/>
            <person name="Ng W.-L."/>
            <person name="Kazmierczak K.M."/>
            <person name="Andrzejewski T.M."/>
            <person name="Davidsen T.M."/>
            <person name="Wayne K.J."/>
            <person name="Tettelin H."/>
            <person name="Glass J.I."/>
            <person name="Rusch D."/>
            <person name="Podicherti R."/>
            <person name="Tsui H.-C.T."/>
            <person name="Winkler M.E."/>
        </authorList>
    </citation>
    <scope>NUCLEOTIDE SEQUENCE</scope>
</reference>
<evidence type="ECO:0000313" key="2">
    <source>
        <dbReference type="EMBL" id="SVB45536.1"/>
    </source>
</evidence>
<sequence length="135" mass="14754">MEQITIITKDYHGLTADITSALGSNDINIESLDAKKIDDIGLVMLRVNQYDRALSILRDAGWNAITEDALLVRVKDEPGAIAHLAKRFQNANLHVRSMRIVQHHGDWGAIAVSAEPLEEAKALVKDELLAGSTGD</sequence>
<dbReference type="EMBL" id="UINC01042636">
    <property type="protein sequence ID" value="SVB45536.1"/>
    <property type="molecule type" value="Genomic_DNA"/>
</dbReference>